<dbReference type="EMBL" id="NMUH01000566">
    <property type="protein sequence ID" value="MQL81422.1"/>
    <property type="molecule type" value="Genomic_DNA"/>
</dbReference>
<organism evidence="3 4">
    <name type="scientific">Colocasia esculenta</name>
    <name type="common">Wild taro</name>
    <name type="synonym">Arum esculentum</name>
    <dbReference type="NCBI Taxonomy" id="4460"/>
    <lineage>
        <taxon>Eukaryota</taxon>
        <taxon>Viridiplantae</taxon>
        <taxon>Streptophyta</taxon>
        <taxon>Embryophyta</taxon>
        <taxon>Tracheophyta</taxon>
        <taxon>Spermatophyta</taxon>
        <taxon>Magnoliopsida</taxon>
        <taxon>Liliopsida</taxon>
        <taxon>Araceae</taxon>
        <taxon>Aroideae</taxon>
        <taxon>Colocasieae</taxon>
        <taxon>Colocasia</taxon>
    </lineage>
</organism>
<dbReference type="Pfam" id="PF24756">
    <property type="entry name" value="THD_CWZF3-5-7"/>
    <property type="match status" value="1"/>
</dbReference>
<evidence type="ECO:0000259" key="2">
    <source>
        <dbReference type="Pfam" id="PF24756"/>
    </source>
</evidence>
<feature type="domain" description="CWZF3/5/7 THD" evidence="2">
    <location>
        <begin position="500"/>
        <end position="556"/>
    </location>
</feature>
<accession>A0A843U7M5</accession>
<feature type="region of interest" description="Disordered" evidence="1">
    <location>
        <begin position="264"/>
        <end position="296"/>
    </location>
</feature>
<sequence length="571" mass="63245">MIYARENAYLSCFSSLGQELKKLVEELGRSLFSTNSPPFGLSSWSNNLLARVRAGHEGFRRKLPRTVCRPPSLNPPFPLLVVPSPPLLRLPAVLSPPLSSGFPPPPVRPLSRFSLSPAGLSRINLVSEHPRSGLPSRSSSSSIRWHRLSVKPAPDLTIARPQKSQTPGPIMSDIRGRWSAPASSLKPTWDGSRHPRQCTPPPLLADFSRRARPWHSPPRHAATVRDGDSPLPQLANFSRRACPWHSPPRHAAAVREGDSLWALHRPHPCTGHPKQQEPPRPPSASHHQVVPLPGSPLHVGCQASRSEFCSPANPSRINWSLSRWKLSKDPLWGLIKNDIREIRDMLVAIMQKTDCAADPILDVKCEEQEQVAIYESDVTLADNYEVKMQVQSDLQDSYNEQVTPQNMLSEVSSLMSDSTVCTESEIDDTWDPELFSLSGLQSISYNVFTEDRPANSSSTVVVDSEFTLEDFDVVWLDFHGAHTGRQLEICDIMIRMAYFTHVLVQGVSYAMEASRKSHTAYTAANDGPEESRCGPEGIASVRKVLNFSFHDVEGLLLAACAGSRPNWSSGM</sequence>
<name>A0A843U7M5_COLES</name>
<keyword evidence="4" id="KW-1185">Reference proteome</keyword>
<dbReference type="Proteomes" id="UP000652761">
    <property type="component" value="Unassembled WGS sequence"/>
</dbReference>
<dbReference type="PANTHER" id="PTHR46524:SF7">
    <property type="entry name" value="CW-TYPE ZINC FINGER"/>
    <property type="match status" value="1"/>
</dbReference>
<gene>
    <name evidence="3" type="ORF">Taro_013880</name>
</gene>
<dbReference type="PANTHER" id="PTHR46524">
    <property type="entry name" value="CW-TYPE ZINC FINGER"/>
    <property type="match status" value="1"/>
</dbReference>
<reference evidence="3" key="1">
    <citation type="submission" date="2017-07" db="EMBL/GenBank/DDBJ databases">
        <title>Taro Niue Genome Assembly and Annotation.</title>
        <authorList>
            <person name="Atibalentja N."/>
            <person name="Keating K."/>
            <person name="Fields C.J."/>
        </authorList>
    </citation>
    <scope>NUCLEOTIDE SEQUENCE</scope>
    <source>
        <strain evidence="3">Niue_2</strain>
        <tissue evidence="3">Leaf</tissue>
    </source>
</reference>
<dbReference type="InterPro" id="IPR056406">
    <property type="entry name" value="THD_CWZF3/5/7"/>
</dbReference>
<proteinExistence type="predicted"/>
<protein>
    <recommendedName>
        <fullName evidence="2">CWZF3/5/7 THD domain-containing protein</fullName>
    </recommendedName>
</protein>
<evidence type="ECO:0000256" key="1">
    <source>
        <dbReference type="SAM" id="MobiDB-lite"/>
    </source>
</evidence>
<evidence type="ECO:0000313" key="3">
    <source>
        <dbReference type="EMBL" id="MQL81422.1"/>
    </source>
</evidence>
<comment type="caution">
    <text evidence="3">The sequence shown here is derived from an EMBL/GenBank/DDBJ whole genome shotgun (WGS) entry which is preliminary data.</text>
</comment>
<feature type="non-terminal residue" evidence="3">
    <location>
        <position position="1"/>
    </location>
</feature>
<dbReference type="InterPro" id="IPR055300">
    <property type="entry name" value="CWZF3/5/7"/>
</dbReference>
<dbReference type="AlphaFoldDB" id="A0A843U7M5"/>
<evidence type="ECO:0000313" key="4">
    <source>
        <dbReference type="Proteomes" id="UP000652761"/>
    </source>
</evidence>